<dbReference type="Pfam" id="PF06920">
    <property type="entry name" value="DHR-2_Lobe_A"/>
    <property type="match status" value="1"/>
</dbReference>
<feature type="compositionally biased region" description="Low complexity" evidence="3">
    <location>
        <begin position="739"/>
        <end position="749"/>
    </location>
</feature>
<dbReference type="GeneTree" id="ENSGT00940000155661"/>
<dbReference type="GO" id="GO:0007409">
    <property type="term" value="P:axonogenesis"/>
    <property type="evidence" value="ECO:0007669"/>
    <property type="project" value="TreeGrafter"/>
</dbReference>
<dbReference type="Pfam" id="PF14429">
    <property type="entry name" value="DOCK-C2"/>
    <property type="match status" value="1"/>
</dbReference>
<dbReference type="STRING" id="56723.ENSLBEP00000018945"/>
<comment type="similarity">
    <text evidence="2">Belongs to the DOCK family.</text>
</comment>
<dbReference type="PROSITE" id="PS51650">
    <property type="entry name" value="C2_DOCK"/>
    <property type="match status" value="1"/>
</dbReference>
<dbReference type="Ensembl" id="ENSLBET00000019975.1">
    <property type="protein sequence ID" value="ENSLBEP00000018945.1"/>
    <property type="gene ID" value="ENSLBEG00000014487.1"/>
</dbReference>
<evidence type="ECO:0000256" key="2">
    <source>
        <dbReference type="PROSITE-ProRule" id="PRU00983"/>
    </source>
</evidence>
<dbReference type="GO" id="GO:0005085">
    <property type="term" value="F:guanyl-nucleotide exchange factor activity"/>
    <property type="evidence" value="ECO:0007669"/>
    <property type="project" value="UniProtKB-KW"/>
</dbReference>
<dbReference type="Gene3D" id="2.60.40.150">
    <property type="entry name" value="C2 domain"/>
    <property type="match status" value="1"/>
</dbReference>
<feature type="domain" description="DOCKER" evidence="5">
    <location>
        <begin position="1484"/>
        <end position="1918"/>
    </location>
</feature>
<dbReference type="PROSITE" id="PS51651">
    <property type="entry name" value="DOCKER"/>
    <property type="match status" value="1"/>
</dbReference>
<dbReference type="InterPro" id="IPR027357">
    <property type="entry name" value="DOCKER_dom"/>
</dbReference>
<reference evidence="6" key="1">
    <citation type="submission" date="2025-08" db="UniProtKB">
        <authorList>
            <consortium name="Ensembl"/>
        </authorList>
    </citation>
    <scope>IDENTIFICATION</scope>
</reference>
<sequence>IVNRKYHKLGTGFNPNTLDKQKERQKGLPKQVFEADEMPENSSYQDDQDDLKRRSMSIDDTPRGSWACSIFDLKNSLPDALLPHLLDRAPNEEIDRHNEELRKANRHRELFALHPALDEVEFTLFTVPDLYFLFEIEIEPIFASLALYDVKEKKKISETFFFDLNSEQTKGMLRPHIQTAAISTLARSAIFSITYPSQDVFLVIKLEKVLQQGDIGECAEPYMVFKESDAAKNKEKLEKLRSGSEQFCQRLGRYRMPFAWTAIHLMNIVNSAGSLERDTELEMSLSERKGSWSERRNSSIMGRRSLERTTSGDESCSLTGFRPATLTITNFFKQEGDRLSDEDLFKFLADMRRPSSVLRRLRPITAQLKLDISPAPENPHYCLTPDLLQVKPYPDSRVRPTREILEFPARDVYVPNTTYRNLLYVNPQSLNFANRQGSARNITVKVQFMNGEDPNNAMPVIFGKSSCADFYKEAYTSVVYHNRSPDFHDEVKIKLPASLSDHHHILFTFYHVSCQQKQNTPLETPVGYTVHAGTGCEQHTELNLDLFLSSLSVPLPGMKWVDNHRGVFNVEVVTVSAIHTQDQYLDKFFALVHALDEHMFPVRIGDMRIMENNLEAELKSSIAALNSSQLEPVVRFLHLLLDKLVLLVVRPPVIAGQIVNLGQASFEVMASIVNRLHKYLDTSQDMHGRNGLLSSYIHYVFRLPSADPNSPSPGPGGLGGSVHYATMARSAVRPASLNLNRSRSLSNSNPDISGTPTSPDDEVRAIIGSKAMERCGNRMSSHTESASFLQTLTGRLPTKKLFHEELALQWVVSSGSVREGALQQAWFFFELMVKSIIHHLYFTDRLESPRKNRFPERFMDDITALVSTIAGDIVSRFQKDLELVERLNTSLAFFLNDLLSVMDRGFVFTLIRAYWKQVSTKLYALQNPTLESLRLDFLRIVCSHEHYVTLNLPCSLLTPPASPSPSVSSATSQSSGFSTHVQDQKIANMFELSVPFREQHFLAGLVLSELSVILDPENEGMFGLHKKVVSVVHNLLSSHDSDPRYADPEVKARVAMLYLPLIGIVMESLPHLHDFTGTSNQISHNYDCQAEGDGNSLISQTVAMAIAGTSTSSPMSRPSSFLLNSQVSCRQHGSFSAESSRSLLICLLWVLKNADELVLQKWFTDLSVSQLNRLLDLLYLCVSCFEYKGKKAFERMNSLTFKKSKDMKAKLEEAILGSIGARQEMVRRSRGQLERSPSGSAFGSQENLRWRKDMTHWRQNSEKMDKTRAELEHEALIDGNLATEANIIILDTLEIVVQTVSVTESKESILGGVLKVLLHSMACNQSALYLQHCFATQRALVSKFPELLFEEETEQCADLCLRLLRSCSSSISTIRAHASASLYLLMRQNFEIGNNFARVKMQVTMSLSSLVGTSQNFNEEFLRRSLKTILTYAEEDLELRETTFPDQVQDLVFNLHMILSDTVKMKEHQEDPEMLIDLMYRIAKGYQTSPDLRLTWLQNMAGKHSERNNHAEAAQCLVHSAALVAEYLSMLEDRKYLPVGCVTFQNISSNVLEESAVSDDVVSPDEEGICSGKYFTEIGLVGLLEQAAASFSMAGMYEAVNEVYKVLIPIHEASRDAKKLATIHGKLQEAFGKIVHQDGKRMFGTYFRVGIYGSKFGDLDEQEFVYKEPAITKLAEISHRLEGFYGERFGEEQVEVIKDSNPVDKCKLDPNKAFIQITYVEPYFDTYEMKDRITYFDKNYNLRRFVYCTPFTLDGRAHGDLHEQYKRKTILTTSHAFPYIKTRINIIHKEEIISTPIEVAIEDMQKKTQELAFATHQDPADAKMLQMVLQGSVGTTVNQGPLEVAQVFLSEIPSDPKLYRHHNKLRLCFKDFTKRCEDALRKNKSLIGPDQKEYQRELERNYHRLKEALQPLINRKIPQLYKPVLQVNSHRDSFSRMSLRKLDI</sequence>
<dbReference type="InterPro" id="IPR046769">
    <property type="entry name" value="DOCKER_Lobe_A"/>
</dbReference>
<name>A0A3Q3MF80_9LABR</name>
<evidence type="ECO:0000259" key="5">
    <source>
        <dbReference type="PROSITE" id="PS51651"/>
    </source>
</evidence>
<dbReference type="InterPro" id="IPR026791">
    <property type="entry name" value="DOCK"/>
</dbReference>
<dbReference type="CDD" id="cd11703">
    <property type="entry name" value="DHR2_DOCK7"/>
    <property type="match status" value="1"/>
</dbReference>
<dbReference type="InterPro" id="IPR046770">
    <property type="entry name" value="DOCKER_Lobe_B"/>
</dbReference>
<dbReference type="InterPro" id="IPR037808">
    <property type="entry name" value="C2_Dock-C"/>
</dbReference>
<reference evidence="6" key="2">
    <citation type="submission" date="2025-09" db="UniProtKB">
        <authorList>
            <consortium name="Ensembl"/>
        </authorList>
    </citation>
    <scope>IDENTIFICATION</scope>
</reference>
<dbReference type="Pfam" id="PF20421">
    <property type="entry name" value="DHR-2_Lobe_C"/>
    <property type="match status" value="1"/>
</dbReference>
<dbReference type="CDD" id="cd08696">
    <property type="entry name" value="C2_Dock-C"/>
    <property type="match status" value="1"/>
</dbReference>
<evidence type="ECO:0000256" key="1">
    <source>
        <dbReference type="ARBA" id="ARBA00022658"/>
    </source>
</evidence>
<dbReference type="Gene3D" id="1.20.58.740">
    <property type="match status" value="1"/>
</dbReference>
<dbReference type="GO" id="GO:0007264">
    <property type="term" value="P:small GTPase-mediated signal transduction"/>
    <property type="evidence" value="ECO:0007669"/>
    <property type="project" value="InterPro"/>
</dbReference>
<evidence type="ECO:0000259" key="4">
    <source>
        <dbReference type="PROSITE" id="PS51650"/>
    </source>
</evidence>
<accession>A0A3Q3MF80</accession>
<dbReference type="Gene3D" id="1.25.40.410">
    <property type="match status" value="1"/>
</dbReference>
<dbReference type="PANTHER" id="PTHR23317">
    <property type="entry name" value="DEDICATOR OF CYTOKINESIS DOCK"/>
    <property type="match status" value="1"/>
</dbReference>
<keyword evidence="7" id="KW-1185">Reference proteome</keyword>
<feature type="region of interest" description="Disordered" evidence="3">
    <location>
        <begin position="1"/>
        <end position="58"/>
    </location>
</feature>
<dbReference type="FunFam" id="1.25.40.410:FF:000002">
    <property type="entry name" value="Dedicator of cytokinesis protein 7"/>
    <property type="match status" value="1"/>
</dbReference>
<dbReference type="FunFam" id="1.20.58.740:FF:000002">
    <property type="entry name" value="Dedicator of cytokinesis protein 7"/>
    <property type="match status" value="1"/>
</dbReference>
<dbReference type="Pfam" id="PF20422">
    <property type="entry name" value="DHR-2_Lobe_B"/>
    <property type="match status" value="1"/>
</dbReference>
<dbReference type="PANTHER" id="PTHR23317:SF78">
    <property type="entry name" value="DEDICATOR OF CYTOKINESIS PROTEIN 7"/>
    <property type="match status" value="1"/>
</dbReference>
<feature type="domain" description="C2 DOCK-type" evidence="4">
    <location>
        <begin position="420"/>
        <end position="575"/>
    </location>
</feature>
<dbReference type="InterPro" id="IPR035892">
    <property type="entry name" value="C2_domain_sf"/>
</dbReference>
<dbReference type="InterPro" id="IPR043161">
    <property type="entry name" value="DOCK_C_lobe_A"/>
</dbReference>
<organism evidence="6 7">
    <name type="scientific">Labrus bergylta</name>
    <name type="common">ballan wrasse</name>
    <dbReference type="NCBI Taxonomy" id="56723"/>
    <lineage>
        <taxon>Eukaryota</taxon>
        <taxon>Metazoa</taxon>
        <taxon>Chordata</taxon>
        <taxon>Craniata</taxon>
        <taxon>Vertebrata</taxon>
        <taxon>Euteleostomi</taxon>
        <taxon>Actinopterygii</taxon>
        <taxon>Neopterygii</taxon>
        <taxon>Teleostei</taxon>
        <taxon>Neoteleostei</taxon>
        <taxon>Acanthomorphata</taxon>
        <taxon>Eupercaria</taxon>
        <taxon>Labriformes</taxon>
        <taxon>Labridae</taxon>
        <taxon>Labrus</taxon>
    </lineage>
</organism>
<keyword evidence="1" id="KW-0344">Guanine-nucleotide releasing factor</keyword>
<protein>
    <submittedName>
        <fullName evidence="6">Dedicator of cytokinesis 7</fullName>
    </submittedName>
</protein>
<proteinExistence type="inferred from homology"/>
<dbReference type="InterPro" id="IPR043162">
    <property type="entry name" value="DOCK_C_lobe_C"/>
</dbReference>
<evidence type="ECO:0000313" key="7">
    <source>
        <dbReference type="Proteomes" id="UP000261660"/>
    </source>
</evidence>
<dbReference type="Proteomes" id="UP000261660">
    <property type="component" value="Unplaced"/>
</dbReference>
<dbReference type="InterPro" id="IPR046773">
    <property type="entry name" value="DOCKER_Lobe_C"/>
</dbReference>
<evidence type="ECO:0000256" key="3">
    <source>
        <dbReference type="SAM" id="MobiDB-lite"/>
    </source>
</evidence>
<dbReference type="InParanoid" id="A0A3Q3MF80"/>
<evidence type="ECO:0000313" key="6">
    <source>
        <dbReference type="Ensembl" id="ENSLBEP00000018945.1"/>
    </source>
</evidence>
<dbReference type="InterPro" id="IPR027007">
    <property type="entry name" value="C2_DOCK-type_domain"/>
</dbReference>
<feature type="region of interest" description="Disordered" evidence="3">
    <location>
        <begin position="739"/>
        <end position="762"/>
    </location>
</feature>